<comment type="caution">
    <text evidence="2">The sequence shown here is derived from an EMBL/GenBank/DDBJ whole genome shotgun (WGS) entry which is preliminary data.</text>
</comment>
<dbReference type="Proteomes" id="UP001219525">
    <property type="component" value="Unassembled WGS sequence"/>
</dbReference>
<feature type="region of interest" description="Disordered" evidence="1">
    <location>
        <begin position="97"/>
        <end position="116"/>
    </location>
</feature>
<organism evidence="2 3">
    <name type="scientific">Mycena pura</name>
    <dbReference type="NCBI Taxonomy" id="153505"/>
    <lineage>
        <taxon>Eukaryota</taxon>
        <taxon>Fungi</taxon>
        <taxon>Dikarya</taxon>
        <taxon>Basidiomycota</taxon>
        <taxon>Agaricomycotina</taxon>
        <taxon>Agaricomycetes</taxon>
        <taxon>Agaricomycetidae</taxon>
        <taxon>Agaricales</taxon>
        <taxon>Marasmiineae</taxon>
        <taxon>Mycenaceae</taxon>
        <taxon>Mycena</taxon>
    </lineage>
</organism>
<gene>
    <name evidence="2" type="ORF">GGX14DRAFT_569249</name>
</gene>
<evidence type="ECO:0000313" key="3">
    <source>
        <dbReference type="Proteomes" id="UP001219525"/>
    </source>
</evidence>
<feature type="compositionally biased region" description="Low complexity" evidence="1">
    <location>
        <begin position="213"/>
        <end position="226"/>
    </location>
</feature>
<proteinExistence type="predicted"/>
<keyword evidence="3" id="KW-1185">Reference proteome</keyword>
<dbReference type="AlphaFoldDB" id="A0AAD6VB44"/>
<accession>A0AAD6VB44</accession>
<feature type="region of interest" description="Disordered" evidence="1">
    <location>
        <begin position="208"/>
        <end position="244"/>
    </location>
</feature>
<name>A0AAD6VB44_9AGAR</name>
<dbReference type="EMBL" id="JARJCW010000046">
    <property type="protein sequence ID" value="KAJ7204675.1"/>
    <property type="molecule type" value="Genomic_DNA"/>
</dbReference>
<evidence type="ECO:0000313" key="2">
    <source>
        <dbReference type="EMBL" id="KAJ7204675.1"/>
    </source>
</evidence>
<evidence type="ECO:0000256" key="1">
    <source>
        <dbReference type="SAM" id="MobiDB-lite"/>
    </source>
</evidence>
<protein>
    <submittedName>
        <fullName evidence="2">Uncharacterized protein</fullName>
    </submittedName>
</protein>
<feature type="region of interest" description="Disordered" evidence="1">
    <location>
        <begin position="129"/>
        <end position="188"/>
    </location>
</feature>
<sequence>MGNAYPPACPPPEMHVCTPVPRALATARNCTSACGAAVAMRASAAHAAHAALSWRRAPARSLLREGHHRVSLAYLYQGGVMRVMTGGVMLGPRPGFGRHPVPAPALPSALARPRRRRRIRTPTNEHYFFHSPALSYDGPQSDDSEESAEKDACVRQHTHPHAHAHGKRPRRRAPRDPPRGALVKPGPVQARASALRLHLGLRVTHTRLPPPHSAFISASASASHSRSGSRSHSRSPGPRAPVDGLPPLLELGLVAVGPVPEMGKGFAGREDGRARARREVFLLLFFWAI</sequence>
<reference evidence="2" key="1">
    <citation type="submission" date="2023-03" db="EMBL/GenBank/DDBJ databases">
        <title>Massive genome expansion in bonnet fungi (Mycena s.s.) driven by repeated elements and novel gene families across ecological guilds.</title>
        <authorList>
            <consortium name="Lawrence Berkeley National Laboratory"/>
            <person name="Harder C.B."/>
            <person name="Miyauchi S."/>
            <person name="Viragh M."/>
            <person name="Kuo A."/>
            <person name="Thoen E."/>
            <person name="Andreopoulos B."/>
            <person name="Lu D."/>
            <person name="Skrede I."/>
            <person name="Drula E."/>
            <person name="Henrissat B."/>
            <person name="Morin E."/>
            <person name="Kohler A."/>
            <person name="Barry K."/>
            <person name="LaButti K."/>
            <person name="Morin E."/>
            <person name="Salamov A."/>
            <person name="Lipzen A."/>
            <person name="Mereny Z."/>
            <person name="Hegedus B."/>
            <person name="Baldrian P."/>
            <person name="Stursova M."/>
            <person name="Weitz H."/>
            <person name="Taylor A."/>
            <person name="Grigoriev I.V."/>
            <person name="Nagy L.G."/>
            <person name="Martin F."/>
            <person name="Kauserud H."/>
        </authorList>
    </citation>
    <scope>NUCLEOTIDE SEQUENCE</scope>
    <source>
        <strain evidence="2">9144</strain>
    </source>
</reference>
<feature type="compositionally biased region" description="Basic residues" evidence="1">
    <location>
        <begin position="156"/>
        <end position="173"/>
    </location>
</feature>